<keyword evidence="1" id="KW-0472">Membrane</keyword>
<dbReference type="Proteomes" id="UP000827242">
    <property type="component" value="Segment"/>
</dbReference>
<evidence type="ECO:0000256" key="1">
    <source>
        <dbReference type="SAM" id="Phobius"/>
    </source>
</evidence>
<keyword evidence="1" id="KW-1133">Transmembrane helix</keyword>
<keyword evidence="1" id="KW-0812">Transmembrane</keyword>
<name>A0AAE7WM16_9CAUD</name>
<dbReference type="EMBL" id="MZ326858">
    <property type="protein sequence ID" value="QYW01971.1"/>
    <property type="molecule type" value="Genomic_DNA"/>
</dbReference>
<reference evidence="2 3" key="1">
    <citation type="submission" date="2021-06" db="EMBL/GenBank/DDBJ databases">
        <title>Complete genome sequence of Stenotrophomonas maltophilia phage Pepon.</title>
        <authorList>
            <person name="Lee J."/>
            <person name="Lo J."/>
            <person name="Clark J."/>
            <person name="Le T."/>
            <person name="Liu M."/>
            <person name="Burrowes B."/>
        </authorList>
    </citation>
    <scope>NUCLEOTIDE SEQUENCE [LARGE SCALE GENOMIC DNA]</scope>
</reference>
<proteinExistence type="predicted"/>
<evidence type="ECO:0000313" key="2">
    <source>
        <dbReference type="EMBL" id="QYW01971.1"/>
    </source>
</evidence>
<keyword evidence="3" id="KW-1185">Reference proteome</keyword>
<evidence type="ECO:0000313" key="3">
    <source>
        <dbReference type="Proteomes" id="UP000827242"/>
    </source>
</evidence>
<feature type="transmembrane region" description="Helical" evidence="1">
    <location>
        <begin position="6"/>
        <end position="32"/>
    </location>
</feature>
<gene>
    <name evidence="2" type="ORF">CPT_Peewee_021</name>
</gene>
<organism evidence="2 3">
    <name type="scientific">Stenotrophomonas phage Pepon</name>
    <dbReference type="NCBI Taxonomy" id="2859654"/>
    <lineage>
        <taxon>Viruses</taxon>
        <taxon>Duplodnaviria</taxon>
        <taxon>Heunggongvirae</taxon>
        <taxon>Uroviricota</taxon>
        <taxon>Caudoviricetes</taxon>
        <taxon>Autographivirales</taxon>
        <taxon>Autonotataviridae</taxon>
        <taxon>Gujervirinae</taxon>
        <taxon>Ponderosavirus</taxon>
        <taxon>Ponderosavirus pepon</taxon>
    </lineage>
</organism>
<sequence>MNAAAHGWYVIGFGLVTVGTLLLELGALYLAVKVLFHIPEVPIN</sequence>
<accession>A0AAE7WM16</accession>
<protein>
    <submittedName>
        <fullName evidence="2">Uncharacterized protein</fullName>
    </submittedName>
</protein>